<reference evidence="2 3" key="1">
    <citation type="submission" date="2020-06" db="EMBL/GenBank/DDBJ databases">
        <authorList>
            <person name="Duchaud E."/>
        </authorList>
    </citation>
    <scope>NUCLEOTIDE SEQUENCE [LARGE SCALE GENOMIC DNA]</scope>
    <source>
        <strain evidence="2">Alteromonas fortis</strain>
    </source>
</reference>
<protein>
    <recommendedName>
        <fullName evidence="4">Lipoprotein</fullName>
    </recommendedName>
</protein>
<dbReference type="PROSITE" id="PS51257">
    <property type="entry name" value="PROKAR_LIPOPROTEIN"/>
    <property type="match status" value="1"/>
</dbReference>
<sequence>MKAKLLVPSLVAAALISACGSTPPTPEQQAMANQMQKAFLAKLQGMPIQAPAQQQAAPVAQPVVVLSAAELSEQKQKVDATGGPAIFYRKKDGIMIDGQMFNDFEGQVANFGGNRFTGEFTYAVENFDGSFTLKYHKAHSAEAPIKIGTVWKRGGQFEVRTVTGKKATGNSVIPTSDGFIVGRPGSAFRYFIDGDSVKNITLLDNYHIAEHQKGDAASTGFILLEKDPRNENDKVGGLFDSFKELGNTFGLNKFDDYVLVSIDGNTTVPMDVGLGGKEIAEHSNCRRQNAAINKCENVDFKESLYTKLGLPNYSHYYWSINWVQTKSGPMAIYRTSTKVKIVDINNKQVHTVFSRTLGVNDFVVIENADGTTGIRARLGFSKEEVKDIESFIKNNTTDIEPMQTLQPS</sequence>
<organism evidence="2 3">
    <name type="scientific">Alteromonas macleodii</name>
    <name type="common">Pseudoalteromonas macleodii</name>
    <dbReference type="NCBI Taxonomy" id="28108"/>
    <lineage>
        <taxon>Bacteria</taxon>
        <taxon>Pseudomonadati</taxon>
        <taxon>Pseudomonadota</taxon>
        <taxon>Gammaproteobacteria</taxon>
        <taxon>Alteromonadales</taxon>
        <taxon>Alteromonadaceae</taxon>
        <taxon>Alteromonas/Salinimonas group</taxon>
        <taxon>Alteromonas</taxon>
    </lineage>
</organism>
<feature type="chain" id="PRO_5029613235" description="Lipoprotein" evidence="1">
    <location>
        <begin position="21"/>
        <end position="408"/>
    </location>
</feature>
<evidence type="ECO:0000313" key="2">
    <source>
        <dbReference type="EMBL" id="CAB9493794.1"/>
    </source>
</evidence>
<dbReference type="EMBL" id="LR812090">
    <property type="protein sequence ID" value="CAB9493794.1"/>
    <property type="molecule type" value="Genomic_DNA"/>
</dbReference>
<dbReference type="AlphaFoldDB" id="A0A6T9Y518"/>
<evidence type="ECO:0000313" key="3">
    <source>
        <dbReference type="Proteomes" id="UP000509458"/>
    </source>
</evidence>
<dbReference type="RefSeq" id="WP_179983272.1">
    <property type="nucleotide sequence ID" value="NZ_LR812090.1"/>
</dbReference>
<name>A0A6T9Y518_ALTMA</name>
<gene>
    <name evidence="2" type="ORF">ALFOR1_30723</name>
</gene>
<evidence type="ECO:0008006" key="4">
    <source>
        <dbReference type="Google" id="ProtNLM"/>
    </source>
</evidence>
<proteinExistence type="predicted"/>
<accession>A0A6T9Y518</accession>
<keyword evidence="1" id="KW-0732">Signal</keyword>
<evidence type="ECO:0000256" key="1">
    <source>
        <dbReference type="SAM" id="SignalP"/>
    </source>
</evidence>
<dbReference type="Proteomes" id="UP000509458">
    <property type="component" value="Chromosome"/>
</dbReference>
<feature type="signal peptide" evidence="1">
    <location>
        <begin position="1"/>
        <end position="20"/>
    </location>
</feature>